<name>A0A249PLH9_9HYPH</name>
<dbReference type="AlphaFoldDB" id="A0A249PLH9"/>
<proteinExistence type="predicted"/>
<evidence type="ECO:0000313" key="2">
    <source>
        <dbReference type="Proteomes" id="UP000217211"/>
    </source>
</evidence>
<accession>A0A249PLH9</accession>
<dbReference type="InterPro" id="IPR058240">
    <property type="entry name" value="rSAM_sf"/>
</dbReference>
<dbReference type="eggNOG" id="COG0635">
    <property type="taxonomic scope" value="Bacteria"/>
</dbReference>
<organism evidence="1 2">
    <name type="scientific">Sinorhizobium sojae CCBAU 05684</name>
    <dbReference type="NCBI Taxonomy" id="716928"/>
    <lineage>
        <taxon>Bacteria</taxon>
        <taxon>Pseudomonadati</taxon>
        <taxon>Pseudomonadota</taxon>
        <taxon>Alphaproteobacteria</taxon>
        <taxon>Hyphomicrobiales</taxon>
        <taxon>Rhizobiaceae</taxon>
        <taxon>Sinorhizobium/Ensifer group</taxon>
        <taxon>Sinorhizobium</taxon>
    </lineage>
</organism>
<gene>
    <name evidence="1" type="ORF">SJ05684_b58110</name>
</gene>
<dbReference type="Gene3D" id="1.10.10.920">
    <property type="match status" value="1"/>
</dbReference>
<protein>
    <submittedName>
        <fullName evidence="1">Coproporphyrinogen III oxidase, oxygen-independent</fullName>
    </submittedName>
</protein>
<sequence>MATKRGYRSTEEDRLRAQIIERLMCDFHEDVPAVAAEHGLDPGILLDGNSRLAMLEHDGILENNGGVVGLRGDDRFLIRAVAAAFDAYLTQSSRAHSKAA</sequence>
<evidence type="ECO:0000313" key="1">
    <source>
        <dbReference type="EMBL" id="ASY66793.1"/>
    </source>
</evidence>
<dbReference type="KEGG" id="esj:SJ05684_b58110"/>
<dbReference type="Proteomes" id="UP000217211">
    <property type="component" value="Plasmid pSJ05684b"/>
</dbReference>
<keyword evidence="1" id="KW-0614">Plasmid</keyword>
<dbReference type="SUPFAM" id="SSF102114">
    <property type="entry name" value="Radical SAM enzymes"/>
    <property type="match status" value="1"/>
</dbReference>
<reference evidence="1 2" key="1">
    <citation type="submission" date="2017-08" db="EMBL/GenBank/DDBJ databases">
        <title>Multipartite genome sequences of Sinorhizobium species nodulating soybeans.</title>
        <authorList>
            <person name="Tian C.F."/>
        </authorList>
    </citation>
    <scope>NUCLEOTIDE SEQUENCE [LARGE SCALE GENOMIC DNA]</scope>
    <source>
        <strain evidence="1 2">CCBAU 05684</strain>
        <plasmid evidence="2">psj05684b</plasmid>
    </source>
</reference>
<dbReference type="EMBL" id="CP023068">
    <property type="protein sequence ID" value="ASY66793.1"/>
    <property type="molecule type" value="Genomic_DNA"/>
</dbReference>
<keyword evidence="2" id="KW-1185">Reference proteome</keyword>
<dbReference type="STRING" id="716928.GCA_000261485_03484"/>
<geneLocation type="plasmid" evidence="2">
    <name>psj05684b</name>
</geneLocation>